<protein>
    <submittedName>
        <fullName evidence="1">Uncharacterized protein</fullName>
    </submittedName>
</protein>
<organism evidence="1 2">
    <name type="scientific">candidate division TA06 bacterium 34_109</name>
    <dbReference type="NCBI Taxonomy" id="1635277"/>
    <lineage>
        <taxon>Bacteria</taxon>
        <taxon>Bacteria division TA06</taxon>
    </lineage>
</organism>
<accession>A0A101I495</accession>
<dbReference type="Proteomes" id="UP000053467">
    <property type="component" value="Unassembled WGS sequence"/>
</dbReference>
<dbReference type="EMBL" id="LGGX01000003">
    <property type="protein sequence ID" value="KUK87630.1"/>
    <property type="molecule type" value="Genomic_DNA"/>
</dbReference>
<proteinExistence type="predicted"/>
<gene>
    <name evidence="1" type="ORF">XE03_0521</name>
</gene>
<evidence type="ECO:0000313" key="1">
    <source>
        <dbReference type="EMBL" id="KUK87630.1"/>
    </source>
</evidence>
<sequence>MLTERVKINIISIFKGRIAQLVRAPALQAGGHRFESCFAQILLTTLIFFLTLNISSKELNISFTTKIPFGYWSYYLKNSNGIKVDYQILKMKNFSFLATGEICSYKTYRETYRLNLINFGTGYNLSLIEKNNYRISFQTDIGLSYIEKRDYDNIERGFCEFLSPYLKFNYKFFETFFGISLGYSKEKLFDGKDNFIFNLDIIFTDF</sequence>
<name>A0A101I495_UNCT6</name>
<dbReference type="AlphaFoldDB" id="A0A101I495"/>
<evidence type="ECO:0000313" key="2">
    <source>
        <dbReference type="Proteomes" id="UP000053467"/>
    </source>
</evidence>
<dbReference type="AntiFam" id="ANF00013">
    <property type="entry name" value="tRNA translation"/>
</dbReference>
<reference evidence="2" key="1">
    <citation type="journal article" date="2015" name="MBio">
        <title>Genome-Resolved Metagenomic Analysis Reveals Roles for Candidate Phyla and Other Microbial Community Members in Biogeochemical Transformations in Oil Reservoirs.</title>
        <authorList>
            <person name="Hu P."/>
            <person name="Tom L."/>
            <person name="Singh A."/>
            <person name="Thomas B.C."/>
            <person name="Baker B.J."/>
            <person name="Piceno Y.M."/>
            <person name="Andersen G.L."/>
            <person name="Banfield J.F."/>
        </authorList>
    </citation>
    <scope>NUCLEOTIDE SEQUENCE [LARGE SCALE GENOMIC DNA]</scope>
</reference>
<comment type="caution">
    <text evidence="1">The sequence shown here is derived from an EMBL/GenBank/DDBJ whole genome shotgun (WGS) entry which is preliminary data.</text>
</comment>